<proteinExistence type="inferred from homology"/>
<dbReference type="SUPFAM" id="SSF51735">
    <property type="entry name" value="NAD(P)-binding Rossmann-fold domains"/>
    <property type="match status" value="1"/>
</dbReference>
<sequence>MTTGTARSVVVSGGGTGIGRAIAARFAAQGDRVTILGRRAGVLRETAEALGGDILPVAVDLSAPEEVERALEQLPPRVDVLVNNAGRRGTPAPEGGLRAVAEAWRQDFDHNVLPVVLLTEALLPRLSRPGGRVVTIGSLAALRGNGSYGAVKAALLAWNHTLATRLGPDGVTANVVVPGYVAGTEFFGGAPSEAELDRRRRQTLVGREGRPEDIAAAVAFLASPEAGYITGEFLNSNGGALLGR</sequence>
<dbReference type="PANTHER" id="PTHR43669">
    <property type="entry name" value="5-KETO-D-GLUCONATE 5-REDUCTASE"/>
    <property type="match status" value="1"/>
</dbReference>
<protein>
    <submittedName>
        <fullName evidence="3">SDR family NAD(P)-dependent oxidoreductase</fullName>
    </submittedName>
</protein>
<gene>
    <name evidence="3" type="ORF">ORV05_10900</name>
</gene>
<dbReference type="CDD" id="cd05233">
    <property type="entry name" value="SDR_c"/>
    <property type="match status" value="1"/>
</dbReference>
<dbReference type="EMBL" id="CP113836">
    <property type="protein sequence ID" value="WAL68242.1"/>
    <property type="molecule type" value="Genomic_DNA"/>
</dbReference>
<dbReference type="PRINTS" id="PR00081">
    <property type="entry name" value="GDHRDH"/>
</dbReference>
<dbReference type="Pfam" id="PF13561">
    <property type="entry name" value="adh_short_C2"/>
    <property type="match status" value="1"/>
</dbReference>
<evidence type="ECO:0000256" key="1">
    <source>
        <dbReference type="ARBA" id="ARBA00006484"/>
    </source>
</evidence>
<dbReference type="RefSeq" id="WP_268758335.1">
    <property type="nucleotide sequence ID" value="NZ_CP113836.1"/>
</dbReference>
<organism evidence="3 4">
    <name type="scientific">Amycolatopsis cynarae</name>
    <dbReference type="NCBI Taxonomy" id="2995223"/>
    <lineage>
        <taxon>Bacteria</taxon>
        <taxon>Bacillati</taxon>
        <taxon>Actinomycetota</taxon>
        <taxon>Actinomycetes</taxon>
        <taxon>Pseudonocardiales</taxon>
        <taxon>Pseudonocardiaceae</taxon>
        <taxon>Amycolatopsis</taxon>
    </lineage>
</organism>
<dbReference type="InterPro" id="IPR002347">
    <property type="entry name" value="SDR_fam"/>
</dbReference>
<reference evidence="3" key="1">
    <citation type="submission" date="2022-11" db="EMBL/GenBank/DDBJ databases">
        <authorList>
            <person name="Mo P."/>
        </authorList>
    </citation>
    <scope>NUCLEOTIDE SEQUENCE</scope>
    <source>
        <strain evidence="3">HUAS 11-8</strain>
    </source>
</reference>
<evidence type="ECO:0000313" key="3">
    <source>
        <dbReference type="EMBL" id="WAL68242.1"/>
    </source>
</evidence>
<comment type="similarity">
    <text evidence="1">Belongs to the short-chain dehydrogenases/reductases (SDR) family.</text>
</comment>
<dbReference type="InterPro" id="IPR036291">
    <property type="entry name" value="NAD(P)-bd_dom_sf"/>
</dbReference>
<dbReference type="PANTHER" id="PTHR43669:SF3">
    <property type="entry name" value="ALCOHOL DEHYDROGENASE, PUTATIVE (AFU_ORTHOLOGUE AFUA_3G03445)-RELATED"/>
    <property type="match status" value="1"/>
</dbReference>
<accession>A0ABY7BAI7</accession>
<dbReference type="Gene3D" id="3.40.50.720">
    <property type="entry name" value="NAD(P)-binding Rossmann-like Domain"/>
    <property type="match status" value="1"/>
</dbReference>
<name>A0ABY7BAI7_9PSEU</name>
<keyword evidence="4" id="KW-1185">Reference proteome</keyword>
<evidence type="ECO:0000256" key="2">
    <source>
        <dbReference type="ARBA" id="ARBA00023002"/>
    </source>
</evidence>
<evidence type="ECO:0000313" key="4">
    <source>
        <dbReference type="Proteomes" id="UP001163203"/>
    </source>
</evidence>
<keyword evidence="2" id="KW-0560">Oxidoreductase</keyword>
<dbReference type="PRINTS" id="PR00080">
    <property type="entry name" value="SDRFAMILY"/>
</dbReference>
<dbReference type="Proteomes" id="UP001163203">
    <property type="component" value="Chromosome"/>
</dbReference>